<dbReference type="Gene3D" id="1.10.3720.10">
    <property type="entry name" value="MetI-like"/>
    <property type="match status" value="1"/>
</dbReference>
<dbReference type="InterPro" id="IPR000515">
    <property type="entry name" value="MetI-like"/>
</dbReference>
<feature type="transmembrane region" description="Helical" evidence="7">
    <location>
        <begin position="227"/>
        <end position="248"/>
    </location>
</feature>
<reference evidence="9 10" key="1">
    <citation type="journal article" date="2015" name="Genome Announc.">
        <title>Expanding the biotechnology potential of lactobacilli through comparative genomics of 213 strains and associated genera.</title>
        <authorList>
            <person name="Sun Z."/>
            <person name="Harris H.M."/>
            <person name="McCann A."/>
            <person name="Guo C."/>
            <person name="Argimon S."/>
            <person name="Zhang W."/>
            <person name="Yang X."/>
            <person name="Jeffery I.B."/>
            <person name="Cooney J.C."/>
            <person name="Kagawa T.F."/>
            <person name="Liu W."/>
            <person name="Song Y."/>
            <person name="Salvetti E."/>
            <person name="Wrobel A."/>
            <person name="Rasinkangas P."/>
            <person name="Parkhill J."/>
            <person name="Rea M.C."/>
            <person name="O'Sullivan O."/>
            <person name="Ritari J."/>
            <person name="Douillard F.P."/>
            <person name="Paul Ross R."/>
            <person name="Yang R."/>
            <person name="Briner A.E."/>
            <person name="Felis G.E."/>
            <person name="de Vos W.M."/>
            <person name="Barrangou R."/>
            <person name="Klaenhammer T.R."/>
            <person name="Caufield P.W."/>
            <person name="Cui Y."/>
            <person name="Zhang H."/>
            <person name="O'Toole P.W."/>
        </authorList>
    </citation>
    <scope>NUCLEOTIDE SEQUENCE [LARGE SCALE GENOMIC DNA]</scope>
    <source>
        <strain evidence="9 10">DSM 16230</strain>
    </source>
</reference>
<keyword evidence="3" id="KW-1003">Cell membrane</keyword>
<dbReference type="InterPro" id="IPR035906">
    <property type="entry name" value="MetI-like_sf"/>
</dbReference>
<dbReference type="STRING" id="1423801.FD50_GL000352"/>
<dbReference type="GO" id="GO:0055085">
    <property type="term" value="P:transmembrane transport"/>
    <property type="evidence" value="ECO:0007669"/>
    <property type="project" value="InterPro"/>
</dbReference>
<dbReference type="CDD" id="cd06261">
    <property type="entry name" value="TM_PBP2"/>
    <property type="match status" value="1"/>
</dbReference>
<comment type="similarity">
    <text evidence="7">Belongs to the binding-protein-dependent transport system permease family.</text>
</comment>
<protein>
    <submittedName>
        <fullName evidence="9">Oligopeptide ABC transporter</fullName>
    </submittedName>
</protein>
<evidence type="ECO:0000259" key="8">
    <source>
        <dbReference type="PROSITE" id="PS50928"/>
    </source>
</evidence>
<gene>
    <name evidence="9" type="ORF">FD50_GL000352</name>
</gene>
<organism evidence="9 10">
    <name type="scientific">Liquorilactobacillus satsumensis DSM 16230 = JCM 12392</name>
    <dbReference type="NCBI Taxonomy" id="1423801"/>
    <lineage>
        <taxon>Bacteria</taxon>
        <taxon>Bacillati</taxon>
        <taxon>Bacillota</taxon>
        <taxon>Bacilli</taxon>
        <taxon>Lactobacillales</taxon>
        <taxon>Lactobacillaceae</taxon>
        <taxon>Liquorilactobacillus</taxon>
    </lineage>
</organism>
<keyword evidence="4 7" id="KW-0812">Transmembrane</keyword>
<keyword evidence="10" id="KW-1185">Reference proteome</keyword>
<evidence type="ECO:0000256" key="4">
    <source>
        <dbReference type="ARBA" id="ARBA00022692"/>
    </source>
</evidence>
<feature type="transmembrane region" description="Helical" evidence="7">
    <location>
        <begin position="54"/>
        <end position="76"/>
    </location>
</feature>
<feature type="domain" description="ABC transmembrane type-1" evidence="8">
    <location>
        <begin position="114"/>
        <end position="305"/>
    </location>
</feature>
<dbReference type="InterPro" id="IPR050366">
    <property type="entry name" value="BP-dependent_transpt_permease"/>
</dbReference>
<evidence type="ECO:0000256" key="2">
    <source>
        <dbReference type="ARBA" id="ARBA00022448"/>
    </source>
</evidence>
<dbReference type="AlphaFoldDB" id="A0A0R1V7T5"/>
<dbReference type="Pfam" id="PF00528">
    <property type="entry name" value="BPD_transp_1"/>
    <property type="match status" value="1"/>
</dbReference>
<dbReference type="PROSITE" id="PS50928">
    <property type="entry name" value="ABC_TM1"/>
    <property type="match status" value="1"/>
</dbReference>
<evidence type="ECO:0000256" key="6">
    <source>
        <dbReference type="ARBA" id="ARBA00023136"/>
    </source>
</evidence>
<keyword evidence="5 7" id="KW-1133">Transmembrane helix</keyword>
<dbReference type="EMBL" id="AZFQ01000034">
    <property type="protein sequence ID" value="KRL99077.1"/>
    <property type="molecule type" value="Genomic_DNA"/>
</dbReference>
<feature type="transmembrane region" description="Helical" evidence="7">
    <location>
        <begin position="149"/>
        <end position="170"/>
    </location>
</feature>
<evidence type="ECO:0000256" key="3">
    <source>
        <dbReference type="ARBA" id="ARBA00022475"/>
    </source>
</evidence>
<keyword evidence="6 7" id="KW-0472">Membrane</keyword>
<dbReference type="SUPFAM" id="SSF161098">
    <property type="entry name" value="MetI-like"/>
    <property type="match status" value="1"/>
</dbReference>
<feature type="transmembrane region" description="Helical" evidence="7">
    <location>
        <begin position="118"/>
        <end position="142"/>
    </location>
</feature>
<evidence type="ECO:0000256" key="5">
    <source>
        <dbReference type="ARBA" id="ARBA00022989"/>
    </source>
</evidence>
<dbReference type="Pfam" id="PF12911">
    <property type="entry name" value="OppC_N"/>
    <property type="match status" value="1"/>
</dbReference>
<sequence>MKELFLMELIGKKFNFVSKNKLKELEQLSQVQGTDQNNDSYIKTVLKRFFKDKVATVSLIIFLLIVLAAVLAPIIAPYSPSKSVGYFEAAPSGKFLLGTDDVGRDVLSRLIYGSQASLTVGILSVLIYAAIGTTLGLLSGFLGGFWDSVIMRITDVFMSFPYFIVILVVVSLIGPGLWTVTFAIGFLNWPVLCRLVRGEVMKLRKVDYVQAAVASGYNTFQITFKHIFPNTLGIILVNMTFGIATSIITEASLSFLGAGVQPPTPSWGNLMSDAQSINVLANEYWQWLPPGIMILLAVLSINFVGDGLRRAVEGK</sequence>
<evidence type="ECO:0000256" key="1">
    <source>
        <dbReference type="ARBA" id="ARBA00004651"/>
    </source>
</evidence>
<dbReference type="InterPro" id="IPR025966">
    <property type="entry name" value="OppC_N"/>
</dbReference>
<comment type="subcellular location">
    <subcellularLocation>
        <location evidence="1 7">Cell membrane</location>
        <topology evidence="1 7">Multi-pass membrane protein</topology>
    </subcellularLocation>
</comment>
<dbReference type="PATRIC" id="fig|1423801.4.peg.359"/>
<feature type="transmembrane region" description="Helical" evidence="7">
    <location>
        <begin position="176"/>
        <end position="196"/>
    </location>
</feature>
<dbReference type="Proteomes" id="UP000051166">
    <property type="component" value="Unassembled WGS sequence"/>
</dbReference>
<comment type="caution">
    <text evidence="9">The sequence shown here is derived from an EMBL/GenBank/DDBJ whole genome shotgun (WGS) entry which is preliminary data.</text>
</comment>
<accession>A0A0R1V7T5</accession>
<dbReference type="GO" id="GO:0005886">
    <property type="term" value="C:plasma membrane"/>
    <property type="evidence" value="ECO:0007669"/>
    <property type="project" value="UniProtKB-SubCell"/>
</dbReference>
<keyword evidence="2 7" id="KW-0813">Transport</keyword>
<evidence type="ECO:0000313" key="10">
    <source>
        <dbReference type="Proteomes" id="UP000051166"/>
    </source>
</evidence>
<evidence type="ECO:0000313" key="9">
    <source>
        <dbReference type="EMBL" id="KRL99077.1"/>
    </source>
</evidence>
<name>A0A0R1V7T5_9LACO</name>
<dbReference type="PANTHER" id="PTHR43386:SF1">
    <property type="entry name" value="D,D-DIPEPTIDE TRANSPORT SYSTEM PERMEASE PROTEIN DDPC-RELATED"/>
    <property type="match status" value="1"/>
</dbReference>
<proteinExistence type="inferred from homology"/>
<feature type="transmembrane region" description="Helical" evidence="7">
    <location>
        <begin position="287"/>
        <end position="305"/>
    </location>
</feature>
<dbReference type="PANTHER" id="PTHR43386">
    <property type="entry name" value="OLIGOPEPTIDE TRANSPORT SYSTEM PERMEASE PROTEIN APPC"/>
    <property type="match status" value="1"/>
</dbReference>
<evidence type="ECO:0000256" key="7">
    <source>
        <dbReference type="RuleBase" id="RU363032"/>
    </source>
</evidence>